<evidence type="ECO:0000256" key="3">
    <source>
        <dbReference type="ARBA" id="ARBA00023125"/>
    </source>
</evidence>
<dbReference type="EMBL" id="CP002543">
    <property type="protein sequence ID" value="ADY73152.1"/>
    <property type="molecule type" value="Genomic_DNA"/>
</dbReference>
<organism evidence="6 7">
    <name type="scientific">Desulfurobacterium thermolithotrophum (strain DSM 11699 / BSA)</name>
    <dbReference type="NCBI Taxonomy" id="868864"/>
    <lineage>
        <taxon>Bacteria</taxon>
        <taxon>Pseudomonadati</taxon>
        <taxon>Aquificota</taxon>
        <taxon>Aquificia</taxon>
        <taxon>Desulfurobacteriales</taxon>
        <taxon>Desulfurobacteriaceae</taxon>
        <taxon>Desulfurobacterium</taxon>
    </lineage>
</organism>
<reference evidence="7" key="2">
    <citation type="submission" date="2011-02" db="EMBL/GenBank/DDBJ databases">
        <title>The complete genome of Desulfurobacterium thermolithotrophum DSM 11699.</title>
        <authorList>
            <consortium name="US DOE Joint Genome Institute (JGI-PGF)"/>
            <person name="Lucas S."/>
            <person name="Copeland A."/>
            <person name="Lapidus A."/>
            <person name="Bruce D."/>
            <person name="Goodwin L."/>
            <person name="Pitluck S."/>
            <person name="Kyrpides N."/>
            <person name="Mavromatis K."/>
            <person name="Pagani I."/>
            <person name="Ivanova N."/>
            <person name="Mikhailova N."/>
            <person name="Daligault H."/>
            <person name="Detter J.C."/>
            <person name="Tapia R."/>
            <person name="Han C."/>
            <person name="Land M."/>
            <person name="Hauser L."/>
            <person name="Markowitz V."/>
            <person name="Cheng J.-F."/>
            <person name="Hugenholtz P."/>
            <person name="Woyke T."/>
            <person name="Wu D."/>
            <person name="Spring S."/>
            <person name="Brambilla E."/>
            <person name="Klenk H.-P."/>
            <person name="Eisen J.A."/>
        </authorList>
    </citation>
    <scope>NUCLEOTIDE SEQUENCE [LARGE SCALE GENOMIC DNA]</scope>
    <source>
        <strain evidence="7">DSM 11699 / BSA</strain>
    </source>
</reference>
<dbReference type="InterPro" id="IPR000847">
    <property type="entry name" value="LysR_HTH_N"/>
</dbReference>
<dbReference type="RefSeq" id="WP_013638110.1">
    <property type="nucleotide sequence ID" value="NC_015185.1"/>
</dbReference>
<dbReference type="PROSITE" id="PS50931">
    <property type="entry name" value="HTH_LYSR"/>
    <property type="match status" value="1"/>
</dbReference>
<dbReference type="Gene3D" id="3.40.190.290">
    <property type="match status" value="1"/>
</dbReference>
<dbReference type="Pfam" id="PF00126">
    <property type="entry name" value="HTH_1"/>
    <property type="match status" value="1"/>
</dbReference>
<dbReference type="Proteomes" id="UP000007102">
    <property type="component" value="Chromosome"/>
</dbReference>
<dbReference type="InterPro" id="IPR036388">
    <property type="entry name" value="WH-like_DNA-bd_sf"/>
</dbReference>
<evidence type="ECO:0000313" key="7">
    <source>
        <dbReference type="Proteomes" id="UP000007102"/>
    </source>
</evidence>
<dbReference type="PANTHER" id="PTHR30126">
    <property type="entry name" value="HTH-TYPE TRANSCRIPTIONAL REGULATOR"/>
    <property type="match status" value="1"/>
</dbReference>
<dbReference type="OrthoDB" id="9785745at2"/>
<dbReference type="HOGENOM" id="CLU_039613_6_1_0"/>
<dbReference type="eggNOG" id="COG1910">
    <property type="taxonomic scope" value="Bacteria"/>
</dbReference>
<keyword evidence="2" id="KW-0805">Transcription regulation</keyword>
<dbReference type="SUPFAM" id="SSF53850">
    <property type="entry name" value="Periplasmic binding protein-like II"/>
    <property type="match status" value="1"/>
</dbReference>
<dbReference type="SUPFAM" id="SSF46785">
    <property type="entry name" value="Winged helix' DNA-binding domain"/>
    <property type="match status" value="1"/>
</dbReference>
<dbReference type="PRINTS" id="PR00039">
    <property type="entry name" value="HTHLYSR"/>
</dbReference>
<protein>
    <submittedName>
        <fullName evidence="6">Transcriptional regulator, LysR family</fullName>
    </submittedName>
</protein>
<dbReference type="GO" id="GO:0000976">
    <property type="term" value="F:transcription cis-regulatory region binding"/>
    <property type="evidence" value="ECO:0007669"/>
    <property type="project" value="TreeGrafter"/>
</dbReference>
<dbReference type="KEGG" id="dte:Dester_0500"/>
<dbReference type="STRING" id="868864.Dester_0500"/>
<evidence type="ECO:0000313" key="6">
    <source>
        <dbReference type="EMBL" id="ADY73152.1"/>
    </source>
</evidence>
<dbReference type="PANTHER" id="PTHR30126:SF64">
    <property type="entry name" value="HTH-TYPE TRANSCRIPTIONAL REGULATOR CITR"/>
    <property type="match status" value="1"/>
</dbReference>
<dbReference type="Gene3D" id="1.10.10.10">
    <property type="entry name" value="Winged helix-like DNA-binding domain superfamily/Winged helix DNA-binding domain"/>
    <property type="match status" value="1"/>
</dbReference>
<accession>F0S2T0</accession>
<proteinExistence type="inferred from homology"/>
<sequence>MVDYNTLKAFKLVVDLKSFSAAAKVLNVSQPAITNRIKSLERFLGAPLFVRKGKSFTLSSYGEILYREIDIAIESLDRIKNLMIKLSKNTREKLRFAASTTVGNWFIPGIIQSFIQNKDISIEMLIGNTEEVVQNILSRYFDFGIVEGKAEDEALSIIPIKEDKLVLIKAKESPIPDVLSIEDLLKYPIVVRERGSGTRNLIEEILSKFNITFSNMKIFAEIGNTTSIINFVSKNPNVIAFVPEVAVKDDSTVQIIKTKDIQITRKFSLLIHKDCSLNMLAREFIGYLLNFQQPIQQS</sequence>
<feature type="domain" description="HTH lysR-type" evidence="5">
    <location>
        <begin position="2"/>
        <end position="59"/>
    </location>
</feature>
<dbReference type="eggNOG" id="COG0583">
    <property type="taxonomic scope" value="Bacteria"/>
</dbReference>
<evidence type="ECO:0000256" key="1">
    <source>
        <dbReference type="ARBA" id="ARBA00009437"/>
    </source>
</evidence>
<evidence type="ECO:0000256" key="4">
    <source>
        <dbReference type="ARBA" id="ARBA00023163"/>
    </source>
</evidence>
<keyword evidence="3" id="KW-0238">DNA-binding</keyword>
<comment type="similarity">
    <text evidence="1">Belongs to the LysR transcriptional regulatory family.</text>
</comment>
<keyword evidence="7" id="KW-1185">Reference proteome</keyword>
<dbReference type="Pfam" id="PF03466">
    <property type="entry name" value="LysR_substrate"/>
    <property type="match status" value="1"/>
</dbReference>
<gene>
    <name evidence="6" type="ordered locus">Dester_0500</name>
</gene>
<dbReference type="InterPro" id="IPR005119">
    <property type="entry name" value="LysR_subst-bd"/>
</dbReference>
<reference evidence="6 7" key="1">
    <citation type="journal article" date="2011" name="Stand. Genomic Sci.">
        <title>Complete genome sequence of the thermophilic sulfur-reducer Desulfurobacterium thermolithotrophum type strain (BSA(T)) from a deep-sea hydrothermal vent.</title>
        <authorList>
            <person name="Goker M."/>
            <person name="Daligault H."/>
            <person name="Mwirichia R."/>
            <person name="Lapidus A."/>
            <person name="Lucas S."/>
            <person name="Deshpande S."/>
            <person name="Pagani I."/>
            <person name="Tapia R."/>
            <person name="Cheng J.F."/>
            <person name="Goodwin L."/>
            <person name="Pitluck S."/>
            <person name="Liolios K."/>
            <person name="Ivanova N."/>
            <person name="Mavromatis K."/>
            <person name="Mikhailova N."/>
            <person name="Pati A."/>
            <person name="Chen A."/>
            <person name="Palaniappan K."/>
            <person name="Han C."/>
            <person name="Land M."/>
            <person name="Hauser L."/>
            <person name="Pan C."/>
            <person name="Brambilla E.M."/>
            <person name="Rohde M."/>
            <person name="Spring S."/>
            <person name="Sikorski J."/>
            <person name="Wirth R."/>
            <person name="Detter J.C."/>
            <person name="Woyke T."/>
            <person name="Bristow J."/>
            <person name="Eisen J.A."/>
            <person name="Markowitz V."/>
            <person name="Hugenholtz P."/>
            <person name="Kyrpides N.C."/>
            <person name="Klenk H.P."/>
        </authorList>
    </citation>
    <scope>NUCLEOTIDE SEQUENCE [LARGE SCALE GENOMIC DNA]</scope>
    <source>
        <strain evidence="7">DSM 11699 / BSA</strain>
    </source>
</reference>
<evidence type="ECO:0000259" key="5">
    <source>
        <dbReference type="PROSITE" id="PS50931"/>
    </source>
</evidence>
<dbReference type="InterPro" id="IPR036390">
    <property type="entry name" value="WH_DNA-bd_sf"/>
</dbReference>
<evidence type="ECO:0000256" key="2">
    <source>
        <dbReference type="ARBA" id="ARBA00023015"/>
    </source>
</evidence>
<name>F0S2T0_DESTD</name>
<dbReference type="GO" id="GO:0003700">
    <property type="term" value="F:DNA-binding transcription factor activity"/>
    <property type="evidence" value="ECO:0007669"/>
    <property type="project" value="InterPro"/>
</dbReference>
<dbReference type="AlphaFoldDB" id="F0S2T0"/>
<dbReference type="InParanoid" id="F0S2T0"/>
<keyword evidence="4" id="KW-0804">Transcription</keyword>